<feature type="domain" description="Methyl-accepting transducer" evidence="13">
    <location>
        <begin position="378"/>
        <end position="628"/>
    </location>
</feature>
<evidence type="ECO:0000259" key="14">
    <source>
        <dbReference type="PROSITE" id="PS50885"/>
    </source>
</evidence>
<evidence type="ECO:0000256" key="4">
    <source>
        <dbReference type="ARBA" id="ARBA00022500"/>
    </source>
</evidence>
<dbReference type="CDD" id="cd06225">
    <property type="entry name" value="HAMP"/>
    <property type="match status" value="1"/>
</dbReference>
<keyword evidence="8 10" id="KW-0807">Transducer</keyword>
<dbReference type="SMART" id="SM00304">
    <property type="entry name" value="HAMP"/>
    <property type="match status" value="1"/>
</dbReference>
<evidence type="ECO:0000256" key="8">
    <source>
        <dbReference type="ARBA" id="ARBA00023224"/>
    </source>
</evidence>
<dbReference type="EMBL" id="JXLP01000009">
    <property type="protein sequence ID" value="KIL78275.1"/>
    <property type="molecule type" value="Genomic_DNA"/>
</dbReference>
<dbReference type="InterPro" id="IPR004089">
    <property type="entry name" value="MCPsignal_dom"/>
</dbReference>
<comment type="similarity">
    <text evidence="9">Belongs to the methyl-accepting chemotaxis (MCP) protein family.</text>
</comment>
<evidence type="ECO:0000256" key="3">
    <source>
        <dbReference type="ARBA" id="ARBA00022481"/>
    </source>
</evidence>
<keyword evidence="3" id="KW-0488">Methylation</keyword>
<feature type="transmembrane region" description="Helical" evidence="12">
    <location>
        <begin position="12"/>
        <end position="31"/>
    </location>
</feature>
<protein>
    <submittedName>
        <fullName evidence="15">Methyl-accepting chemotaxis protein</fullName>
    </submittedName>
</protein>
<dbReference type="SUPFAM" id="SSF103190">
    <property type="entry name" value="Sensory domain-like"/>
    <property type="match status" value="1"/>
</dbReference>
<organism evidence="15 16">
    <name type="scientific">Bacillus badius</name>
    <dbReference type="NCBI Taxonomy" id="1455"/>
    <lineage>
        <taxon>Bacteria</taxon>
        <taxon>Bacillati</taxon>
        <taxon>Bacillota</taxon>
        <taxon>Bacilli</taxon>
        <taxon>Bacillales</taxon>
        <taxon>Bacillaceae</taxon>
        <taxon>Pseudobacillus</taxon>
    </lineage>
</organism>
<dbReference type="Gene3D" id="3.30.450.20">
    <property type="entry name" value="PAS domain"/>
    <property type="match status" value="2"/>
</dbReference>
<comment type="caution">
    <text evidence="15">The sequence shown here is derived from an EMBL/GenBank/DDBJ whole genome shotgun (WGS) entry which is preliminary data.</text>
</comment>
<feature type="region of interest" description="Disordered" evidence="11">
    <location>
        <begin position="400"/>
        <end position="419"/>
    </location>
</feature>
<evidence type="ECO:0000256" key="2">
    <source>
        <dbReference type="ARBA" id="ARBA00022475"/>
    </source>
</evidence>
<evidence type="ECO:0000256" key="1">
    <source>
        <dbReference type="ARBA" id="ARBA00004651"/>
    </source>
</evidence>
<dbReference type="PROSITE" id="PS50885">
    <property type="entry name" value="HAMP"/>
    <property type="match status" value="1"/>
</dbReference>
<dbReference type="Gene3D" id="1.10.287.950">
    <property type="entry name" value="Methyl-accepting chemotaxis protein"/>
    <property type="match status" value="1"/>
</dbReference>
<evidence type="ECO:0000313" key="16">
    <source>
        <dbReference type="Proteomes" id="UP000031982"/>
    </source>
</evidence>
<evidence type="ECO:0000256" key="5">
    <source>
        <dbReference type="ARBA" id="ARBA00022692"/>
    </source>
</evidence>
<gene>
    <name evidence="15" type="ORF">SD77_3955</name>
</gene>
<keyword evidence="16" id="KW-1185">Reference proteome</keyword>
<dbReference type="SMART" id="SM00283">
    <property type="entry name" value="MA"/>
    <property type="match status" value="1"/>
</dbReference>
<dbReference type="CDD" id="cd12912">
    <property type="entry name" value="PDC2_MCP_like"/>
    <property type="match status" value="1"/>
</dbReference>
<evidence type="ECO:0000256" key="12">
    <source>
        <dbReference type="SAM" id="Phobius"/>
    </source>
</evidence>
<name>A0ABR5AU53_BACBA</name>
<reference evidence="15 16" key="1">
    <citation type="submission" date="2015-01" db="EMBL/GenBank/DDBJ databases">
        <title>Genome Assembly of Bacillus badius MTCC 1458.</title>
        <authorList>
            <person name="Verma A."/>
            <person name="Khatri I."/>
            <person name="Mual P."/>
            <person name="Subramanian S."/>
            <person name="Krishnamurthi S."/>
        </authorList>
    </citation>
    <scope>NUCLEOTIDE SEQUENCE [LARGE SCALE GENOMIC DNA]</scope>
    <source>
        <strain evidence="15 16">MTCC 1458</strain>
    </source>
</reference>
<keyword evidence="2" id="KW-1003">Cell membrane</keyword>
<dbReference type="PROSITE" id="PS50111">
    <property type="entry name" value="CHEMOTAXIS_TRANSDUC_2"/>
    <property type="match status" value="1"/>
</dbReference>
<evidence type="ECO:0000256" key="7">
    <source>
        <dbReference type="ARBA" id="ARBA00023136"/>
    </source>
</evidence>
<evidence type="ECO:0000256" key="6">
    <source>
        <dbReference type="ARBA" id="ARBA00022989"/>
    </source>
</evidence>
<accession>A0ABR5AU53</accession>
<dbReference type="InterPro" id="IPR033479">
    <property type="entry name" value="dCache_1"/>
</dbReference>
<evidence type="ECO:0000259" key="13">
    <source>
        <dbReference type="PROSITE" id="PS50111"/>
    </source>
</evidence>
<comment type="subcellular location">
    <subcellularLocation>
        <location evidence="1">Cell membrane</location>
        <topology evidence="1">Multi-pass membrane protein</topology>
    </subcellularLocation>
</comment>
<evidence type="ECO:0000256" key="9">
    <source>
        <dbReference type="ARBA" id="ARBA00029447"/>
    </source>
</evidence>
<dbReference type="PANTHER" id="PTHR32089">
    <property type="entry name" value="METHYL-ACCEPTING CHEMOTAXIS PROTEIN MCPB"/>
    <property type="match status" value="1"/>
</dbReference>
<evidence type="ECO:0000256" key="10">
    <source>
        <dbReference type="PROSITE-ProRule" id="PRU00284"/>
    </source>
</evidence>
<keyword evidence="4" id="KW-0145">Chemotaxis</keyword>
<dbReference type="PANTHER" id="PTHR32089:SF114">
    <property type="entry name" value="METHYL-ACCEPTING CHEMOTAXIS PROTEIN MCPB"/>
    <property type="match status" value="1"/>
</dbReference>
<keyword evidence="5 12" id="KW-0812">Transmembrane</keyword>
<evidence type="ECO:0000256" key="11">
    <source>
        <dbReference type="SAM" id="MobiDB-lite"/>
    </source>
</evidence>
<evidence type="ECO:0000313" key="15">
    <source>
        <dbReference type="EMBL" id="KIL78275.1"/>
    </source>
</evidence>
<dbReference type="InterPro" id="IPR029151">
    <property type="entry name" value="Sensor-like_sf"/>
</dbReference>
<feature type="transmembrane region" description="Helical" evidence="12">
    <location>
        <begin position="283"/>
        <end position="306"/>
    </location>
</feature>
<dbReference type="Pfam" id="PF02743">
    <property type="entry name" value="dCache_1"/>
    <property type="match status" value="1"/>
</dbReference>
<dbReference type="Pfam" id="PF00672">
    <property type="entry name" value="HAMP"/>
    <property type="match status" value="1"/>
</dbReference>
<dbReference type="Proteomes" id="UP000031982">
    <property type="component" value="Unassembled WGS sequence"/>
</dbReference>
<dbReference type="Pfam" id="PF00015">
    <property type="entry name" value="MCPsignal"/>
    <property type="match status" value="1"/>
</dbReference>
<dbReference type="CDD" id="cd12913">
    <property type="entry name" value="PDC1_MCP_like"/>
    <property type="match status" value="1"/>
</dbReference>
<keyword evidence="7 12" id="KW-0472">Membrane</keyword>
<feature type="domain" description="HAMP" evidence="14">
    <location>
        <begin position="307"/>
        <end position="359"/>
    </location>
</feature>
<keyword evidence="6 12" id="KW-1133">Transmembrane helix</keyword>
<sequence>MRSIKAKLMIPLVVLLALSFAFIIIFIGYQIEKQTEQEVIGQTKGIVQQMNDSAFLFLDQHKKSMELTSENPALAQYAAKIAGGNRDEASQKAVKSLFERYSHSYGDVLNIFFATPKGTMDIYPSKLPADYDPRKRDWFKLAVEANGEAVWSEPYVDMGTGEYVVTVSKALMINNQPAGVIGADVSLSVITNQMNHMHIGYDGQPMIISKQGVGIVHPTGQGKDLTKYDYIQSVLDSSQENGTVNYKEDQKERLLVYDTVEAVDWKIGAVYNRDSLLGLSKSIGTYLAVTGIVLLLVMIGAVLYILNQVIKPIHALGGSAKKVAKGDLSVQVPVTSKDEVGELAKTFNEMVASMREIISVVNHSAENVTEAAENLSAVSEETNASSEQIAAAISEIAKGASKASEESSEATERSHHLGDQINQIADQAEAMREAASQTETVQKSGLEQVQMLGSSNSETKVYIDQMEEVIHALETKIKSIELIMQTITDISSQTNLLALNASIEAARAGEHGKGFAVVAEEVRKLAEQSSRATDQVKATISDIQQGSGQAVEQMAKTRTNFDHQTAAVEATETIFAELSSLVEKMESSVAAINQEIMKAAGEKNEVLQVMEEIAASSQQSAAASEEISASADEQMRAIQSVAISSERLMELSIELKSAVNRFKLHG</sequence>
<dbReference type="InterPro" id="IPR003660">
    <property type="entry name" value="HAMP_dom"/>
</dbReference>
<proteinExistence type="inferred from homology"/>
<dbReference type="SUPFAM" id="SSF58104">
    <property type="entry name" value="Methyl-accepting chemotaxis protein (MCP) signaling domain"/>
    <property type="match status" value="1"/>
</dbReference>